<keyword evidence="8 13" id="KW-0472">Membrane</keyword>
<dbReference type="PANTHER" id="PTHR24322:SF736">
    <property type="entry name" value="RETINOL DEHYDROGENASE 10"/>
    <property type="match status" value="1"/>
</dbReference>
<dbReference type="InterPro" id="IPR020904">
    <property type="entry name" value="Sc_DH/Rdtase_CS"/>
</dbReference>
<comment type="function">
    <text evidence="9">Catalyzes the reduction of all-trans-retinal to all-trans-retinol in the presence of NADPH.</text>
</comment>
<dbReference type="STRING" id="6248.A0A0K0E9S4"/>
<name>A0A0K0E9S4_STRER</name>
<dbReference type="AlphaFoldDB" id="A0A0K0E9S4"/>
<dbReference type="GO" id="GO:0016020">
    <property type="term" value="C:membrane"/>
    <property type="evidence" value="ECO:0007669"/>
    <property type="project" value="UniProtKB-SubCell"/>
</dbReference>
<evidence type="ECO:0000256" key="10">
    <source>
        <dbReference type="ARBA" id="ARBA00068717"/>
    </source>
</evidence>
<evidence type="ECO:0000256" key="13">
    <source>
        <dbReference type="SAM" id="Phobius"/>
    </source>
</evidence>
<dbReference type="Pfam" id="PF00106">
    <property type="entry name" value="adh_short"/>
    <property type="match status" value="1"/>
</dbReference>
<keyword evidence="5 13" id="KW-1133">Transmembrane helix</keyword>
<organism evidence="15">
    <name type="scientific">Strongyloides stercoralis</name>
    <name type="common">Threadworm</name>
    <dbReference type="NCBI Taxonomy" id="6248"/>
    <lineage>
        <taxon>Eukaryota</taxon>
        <taxon>Metazoa</taxon>
        <taxon>Ecdysozoa</taxon>
        <taxon>Nematoda</taxon>
        <taxon>Chromadorea</taxon>
        <taxon>Rhabditida</taxon>
        <taxon>Tylenchina</taxon>
        <taxon>Panagrolaimomorpha</taxon>
        <taxon>Strongyloidoidea</taxon>
        <taxon>Strongyloididae</taxon>
        <taxon>Strongyloides</taxon>
    </lineage>
</organism>
<evidence type="ECO:0000256" key="3">
    <source>
        <dbReference type="ARBA" id="ARBA00022692"/>
    </source>
</evidence>
<protein>
    <recommendedName>
        <fullName evidence="10">Short-chain dehydrogenase/reductase 3</fullName>
    </recommendedName>
    <alternativeName>
        <fullName evidence="11">Retinal short-chain dehydrogenase/reductase 1</fullName>
    </alternativeName>
</protein>
<keyword evidence="6" id="KW-0560">Oxidoreductase</keyword>
<dbReference type="PANTHER" id="PTHR24322">
    <property type="entry name" value="PKSB"/>
    <property type="match status" value="1"/>
</dbReference>
<dbReference type="PRINTS" id="PR00080">
    <property type="entry name" value="SDRFAMILY"/>
</dbReference>
<evidence type="ECO:0000256" key="7">
    <source>
        <dbReference type="ARBA" id="ARBA00023098"/>
    </source>
</evidence>
<dbReference type="SUPFAM" id="SSF51735">
    <property type="entry name" value="NAD(P)-binding Rossmann-fold domains"/>
    <property type="match status" value="1"/>
</dbReference>
<proteinExistence type="inferred from homology"/>
<dbReference type="CDD" id="cd05339">
    <property type="entry name" value="17beta-HSDXI-like_SDR_c"/>
    <property type="match status" value="1"/>
</dbReference>
<reference evidence="15" key="1">
    <citation type="submission" date="2015-08" db="UniProtKB">
        <authorList>
            <consortium name="WormBaseParasite"/>
        </authorList>
    </citation>
    <scope>IDENTIFICATION</scope>
</reference>
<sequence length="297" mass="33747">MSNSIKKSYLINLIKILPTVIYLSIIGIFYTLIPNKWKLKKNVKGKVVLITGAGQGLGRLYALRFADLQCKLILWDINEDNLKEVVNECKLKNTHVDYQIVDISYKEKIYQSAKKILDEYGFVDILINNAGVLFGKEFLQLSDDNFELTLKVNTISHWYILKAFLPIMIQKNEGHIVSMCSISSFIGTPWGIDYTVSKFGAIGMMEGIRNELKMKGITGIKTTCVAPIFTNTQMIENFKICKGVEILSPKYVVDEAMDAILTEQPIIIIPRLLYYLYFLKGILPTTAFDYIVINSLT</sequence>
<dbReference type="FunFam" id="3.40.50.720:FF:000131">
    <property type="entry name" value="Short-chain dehydrogenase/reductase 3"/>
    <property type="match status" value="1"/>
</dbReference>
<evidence type="ECO:0000313" key="14">
    <source>
        <dbReference type="Proteomes" id="UP000035681"/>
    </source>
</evidence>
<keyword evidence="4" id="KW-0521">NADP</keyword>
<dbReference type="GO" id="GO:0005811">
    <property type="term" value="C:lipid droplet"/>
    <property type="evidence" value="ECO:0007669"/>
    <property type="project" value="TreeGrafter"/>
</dbReference>
<evidence type="ECO:0000256" key="4">
    <source>
        <dbReference type="ARBA" id="ARBA00022857"/>
    </source>
</evidence>
<dbReference type="GO" id="GO:0052650">
    <property type="term" value="F:all-trans-retinol dehydrogenase (NADP+) activity"/>
    <property type="evidence" value="ECO:0007669"/>
    <property type="project" value="UniProtKB-ARBA"/>
</dbReference>
<evidence type="ECO:0000313" key="15">
    <source>
        <dbReference type="WBParaSite" id="SSTP_0000625600.1"/>
    </source>
</evidence>
<dbReference type="InterPro" id="IPR002347">
    <property type="entry name" value="SDR_fam"/>
</dbReference>
<dbReference type="PROSITE" id="PS00061">
    <property type="entry name" value="ADH_SHORT"/>
    <property type="match status" value="1"/>
</dbReference>
<dbReference type="WBParaSite" id="SSTP_0000625600.1">
    <property type="protein sequence ID" value="SSTP_0000625600.1"/>
    <property type="gene ID" value="SSTP_0000625600"/>
</dbReference>
<evidence type="ECO:0000256" key="9">
    <source>
        <dbReference type="ARBA" id="ARBA00059620"/>
    </source>
</evidence>
<evidence type="ECO:0000256" key="6">
    <source>
        <dbReference type="ARBA" id="ARBA00023002"/>
    </source>
</evidence>
<accession>A0A0K0E9S4</accession>
<keyword evidence="7" id="KW-0443">Lipid metabolism</keyword>
<evidence type="ECO:0000256" key="12">
    <source>
        <dbReference type="RuleBase" id="RU000363"/>
    </source>
</evidence>
<evidence type="ECO:0000256" key="5">
    <source>
        <dbReference type="ARBA" id="ARBA00022989"/>
    </source>
</evidence>
<evidence type="ECO:0000256" key="8">
    <source>
        <dbReference type="ARBA" id="ARBA00023136"/>
    </source>
</evidence>
<evidence type="ECO:0000256" key="11">
    <source>
        <dbReference type="ARBA" id="ARBA00082544"/>
    </source>
</evidence>
<feature type="transmembrane region" description="Helical" evidence="13">
    <location>
        <begin position="12"/>
        <end position="33"/>
    </location>
</feature>
<dbReference type="PRINTS" id="PR00081">
    <property type="entry name" value="GDHRDH"/>
</dbReference>
<dbReference type="Gene3D" id="3.40.50.720">
    <property type="entry name" value="NAD(P)-binding Rossmann-like Domain"/>
    <property type="match status" value="1"/>
</dbReference>
<dbReference type="WBParaSite" id="TCONS_00001753.p1">
    <property type="protein sequence ID" value="TCONS_00001753.p1"/>
    <property type="gene ID" value="XLOC_001648"/>
</dbReference>
<comment type="subcellular location">
    <subcellularLocation>
        <location evidence="1">Membrane</location>
        <topology evidence="1">Multi-pass membrane protein</topology>
    </subcellularLocation>
</comment>
<evidence type="ECO:0000256" key="1">
    <source>
        <dbReference type="ARBA" id="ARBA00004141"/>
    </source>
</evidence>
<evidence type="ECO:0000256" key="2">
    <source>
        <dbReference type="ARBA" id="ARBA00006484"/>
    </source>
</evidence>
<dbReference type="Proteomes" id="UP000035681">
    <property type="component" value="Unplaced"/>
</dbReference>
<comment type="similarity">
    <text evidence="2 12">Belongs to the short-chain dehydrogenases/reductases (SDR) family.</text>
</comment>
<dbReference type="InterPro" id="IPR036291">
    <property type="entry name" value="NAD(P)-bd_dom_sf"/>
</dbReference>
<keyword evidence="14" id="KW-1185">Reference proteome</keyword>
<keyword evidence="3 13" id="KW-0812">Transmembrane</keyword>